<dbReference type="EMBL" id="JAWPEI010000004">
    <property type="protein sequence ID" value="KAK4729679.1"/>
    <property type="molecule type" value="Genomic_DNA"/>
</dbReference>
<dbReference type="AlphaFoldDB" id="A0AAV9LYM4"/>
<gene>
    <name evidence="1" type="ORF">R3W88_022667</name>
</gene>
<proteinExistence type="predicted"/>
<accession>A0AAV9LYM4</accession>
<keyword evidence="2" id="KW-1185">Reference proteome</keyword>
<evidence type="ECO:0000313" key="2">
    <source>
        <dbReference type="Proteomes" id="UP001311915"/>
    </source>
</evidence>
<evidence type="ECO:0000313" key="1">
    <source>
        <dbReference type="EMBL" id="KAK4729679.1"/>
    </source>
</evidence>
<protein>
    <submittedName>
        <fullName evidence="1">Uncharacterized protein</fullName>
    </submittedName>
</protein>
<organism evidence="1 2">
    <name type="scientific">Solanum pinnatisectum</name>
    <name type="common">tansyleaf nightshade</name>
    <dbReference type="NCBI Taxonomy" id="50273"/>
    <lineage>
        <taxon>Eukaryota</taxon>
        <taxon>Viridiplantae</taxon>
        <taxon>Streptophyta</taxon>
        <taxon>Embryophyta</taxon>
        <taxon>Tracheophyta</taxon>
        <taxon>Spermatophyta</taxon>
        <taxon>Magnoliopsida</taxon>
        <taxon>eudicotyledons</taxon>
        <taxon>Gunneridae</taxon>
        <taxon>Pentapetalae</taxon>
        <taxon>asterids</taxon>
        <taxon>lamiids</taxon>
        <taxon>Solanales</taxon>
        <taxon>Solanaceae</taxon>
        <taxon>Solanoideae</taxon>
        <taxon>Solaneae</taxon>
        <taxon>Solanum</taxon>
    </lineage>
</organism>
<name>A0AAV9LYM4_9SOLN</name>
<comment type="caution">
    <text evidence="1">The sequence shown here is derived from an EMBL/GenBank/DDBJ whole genome shotgun (WGS) entry which is preliminary data.</text>
</comment>
<dbReference type="Proteomes" id="UP001311915">
    <property type="component" value="Unassembled WGS sequence"/>
</dbReference>
<reference evidence="1 2" key="1">
    <citation type="submission" date="2023-10" db="EMBL/GenBank/DDBJ databases">
        <title>Genome-Wide Identification Analysis in wild type Solanum Pinnatisectum Reveals Some Genes Defensing Phytophthora Infestans.</title>
        <authorList>
            <person name="Sun C."/>
        </authorList>
    </citation>
    <scope>NUCLEOTIDE SEQUENCE [LARGE SCALE GENOMIC DNA]</scope>
    <source>
        <strain evidence="1">LQN</strain>
        <tissue evidence="1">Leaf</tissue>
    </source>
</reference>
<sequence length="247" mass="28314">MLSTVIHFALRYPAFISSSLLLLHSRTNPRPARGNLCTPLLPFGRPSAGSPHRHRYVYFTKPLSKTVPRSLYLLCGSEPYHCNPLCEEEPLLSMLRGYFFEFLRESCLAPRDISSYPHVGSTRIFTCCPLTTILGPNSTSWVTHSSIGRLWGSFHPWELTISCSISLPDGFLPFFSLLLRELLFLSFPLATKMFQLSRLSLSCPWIHQQSEMLPYSRISKSMLIFNFLKHFIDYYALSHLLVSRYPS</sequence>